<evidence type="ECO:0000313" key="4">
    <source>
        <dbReference type="Proteomes" id="UP000091929"/>
    </source>
</evidence>
<dbReference type="EMBL" id="LNGC01000004">
    <property type="protein sequence ID" value="KYC53539.1"/>
    <property type="molecule type" value="Genomic_DNA"/>
</dbReference>
<proteinExistence type="predicted"/>
<dbReference type="Proteomes" id="UP000091929">
    <property type="component" value="Unassembled WGS sequence"/>
</dbReference>
<sequence>MLRNLCFLLVFLMSAAIGQTENQKQEMVNTVAEKIYHFTLVKLQKEFDAKPKNEQVRRVKNHFNLYYYFEIDTVKSDPYTLYIIVVLANPSDKNYEFVGVDCRVVDKDGKDLFVKFPKNFTEGILAQEMKRFEAIYSSDKPLKGVSRIADVIVENVTTY</sequence>
<gene>
    <name evidence="2" type="ORF">AMQ22_00210</name>
    <name evidence="1" type="ORF">APG11_00832</name>
</gene>
<dbReference type="EMBL" id="LNGF01000015">
    <property type="protein sequence ID" value="KYC47857.1"/>
    <property type="molecule type" value="Genomic_DNA"/>
</dbReference>
<organism evidence="1 4">
    <name type="scientific">Candidatus Methanofastidiosum methylothiophilum</name>
    <dbReference type="NCBI Taxonomy" id="1705564"/>
    <lineage>
        <taxon>Archaea</taxon>
        <taxon>Methanobacteriati</taxon>
        <taxon>Methanobacteriota</taxon>
        <taxon>Stenosarchaea group</taxon>
        <taxon>Candidatus Methanofastidiosia</taxon>
        <taxon>Candidatus Methanofastidiosales</taxon>
        <taxon>Candidatus Methanofastidiosaceae</taxon>
        <taxon>Candidatus Methanofastidiosum</taxon>
    </lineage>
</organism>
<protein>
    <submittedName>
        <fullName evidence="1">Uncharacterized protein</fullName>
    </submittedName>
</protein>
<evidence type="ECO:0000313" key="2">
    <source>
        <dbReference type="EMBL" id="KYC53539.1"/>
    </source>
</evidence>
<accession>A0A150J8J5</accession>
<name>A0A150IS93_9EURY</name>
<dbReference type="Proteomes" id="UP000075398">
    <property type="component" value="Unassembled WGS sequence"/>
</dbReference>
<reference evidence="3 4" key="1">
    <citation type="journal article" date="2016" name="ISME J.">
        <title>Chasing the elusive Euryarchaeota class WSA2: genomes reveal a uniquely fastidious methyl-reducing methanogen.</title>
        <authorList>
            <person name="Nobu M.K."/>
            <person name="Narihiro T."/>
            <person name="Kuroda K."/>
            <person name="Mei R."/>
            <person name="Liu W.T."/>
        </authorList>
    </citation>
    <scope>NUCLEOTIDE SEQUENCE [LARGE SCALE GENOMIC DNA]</scope>
    <source>
        <strain evidence="1">B15fssc0709_Meth_Bin003</strain>
        <strain evidence="2">U1lsi0528_Bin055</strain>
    </source>
</reference>
<comment type="caution">
    <text evidence="1">The sequence shown here is derived from an EMBL/GenBank/DDBJ whole genome shotgun (WGS) entry which is preliminary data.</text>
</comment>
<evidence type="ECO:0000313" key="3">
    <source>
        <dbReference type="Proteomes" id="UP000075398"/>
    </source>
</evidence>
<accession>A0A150IS93</accession>
<dbReference type="AlphaFoldDB" id="A0A150IS93"/>
<evidence type="ECO:0000313" key="1">
    <source>
        <dbReference type="EMBL" id="KYC47857.1"/>
    </source>
</evidence>